<accession>A0ABR3JTZ2</accession>
<name>A0ABR3JTZ2_9AGAR</name>
<evidence type="ECO:0000313" key="2">
    <source>
        <dbReference type="EMBL" id="KAL0958748.1"/>
    </source>
</evidence>
<sequence length="122" mass="12392">MRLLYVLSFAALFVAAAAAPVPVPEPAPVPAPELDLSDLSTQIKALTTSIVASVTPDATGPIASLPSASAVFSQIQELVSGAGLGSIDLSDIVGSFDISDIFNGNSIAERINARLVAASSQR</sequence>
<feature type="signal peptide" evidence="1">
    <location>
        <begin position="1"/>
        <end position="18"/>
    </location>
</feature>
<comment type="caution">
    <text evidence="2">The sequence shown here is derived from an EMBL/GenBank/DDBJ whole genome shotgun (WGS) entry which is preliminary data.</text>
</comment>
<keyword evidence="1" id="KW-0732">Signal</keyword>
<dbReference type="Proteomes" id="UP001556367">
    <property type="component" value="Unassembled WGS sequence"/>
</dbReference>
<proteinExistence type="predicted"/>
<reference evidence="3" key="1">
    <citation type="submission" date="2024-06" db="EMBL/GenBank/DDBJ databases">
        <title>Multi-omics analyses provide insights into the biosynthesis of the anticancer antibiotic pleurotin in Hohenbuehelia grisea.</title>
        <authorList>
            <person name="Weaver J.A."/>
            <person name="Alberti F."/>
        </authorList>
    </citation>
    <scope>NUCLEOTIDE SEQUENCE [LARGE SCALE GENOMIC DNA]</scope>
    <source>
        <strain evidence="3">T-177</strain>
    </source>
</reference>
<keyword evidence="3" id="KW-1185">Reference proteome</keyword>
<feature type="chain" id="PRO_5047444758" evidence="1">
    <location>
        <begin position="19"/>
        <end position="122"/>
    </location>
</feature>
<gene>
    <name evidence="2" type="ORF">HGRIS_014072</name>
</gene>
<protein>
    <submittedName>
        <fullName evidence="2">Uncharacterized protein</fullName>
    </submittedName>
</protein>
<organism evidence="2 3">
    <name type="scientific">Hohenbuehelia grisea</name>
    <dbReference type="NCBI Taxonomy" id="104357"/>
    <lineage>
        <taxon>Eukaryota</taxon>
        <taxon>Fungi</taxon>
        <taxon>Dikarya</taxon>
        <taxon>Basidiomycota</taxon>
        <taxon>Agaricomycotina</taxon>
        <taxon>Agaricomycetes</taxon>
        <taxon>Agaricomycetidae</taxon>
        <taxon>Agaricales</taxon>
        <taxon>Pleurotineae</taxon>
        <taxon>Pleurotaceae</taxon>
        <taxon>Hohenbuehelia</taxon>
    </lineage>
</organism>
<dbReference type="EMBL" id="JASNQZ010000003">
    <property type="protein sequence ID" value="KAL0958748.1"/>
    <property type="molecule type" value="Genomic_DNA"/>
</dbReference>
<evidence type="ECO:0000256" key="1">
    <source>
        <dbReference type="SAM" id="SignalP"/>
    </source>
</evidence>
<evidence type="ECO:0000313" key="3">
    <source>
        <dbReference type="Proteomes" id="UP001556367"/>
    </source>
</evidence>